<evidence type="ECO:0000259" key="11">
    <source>
        <dbReference type="PROSITE" id="PS50110"/>
    </source>
</evidence>
<dbReference type="HOGENOM" id="CLU_005753_0_0_0"/>
<evidence type="ECO:0000259" key="10">
    <source>
        <dbReference type="PROSITE" id="PS50109"/>
    </source>
</evidence>
<dbReference type="EC" id="2.7.13.3" evidence="2"/>
<keyword evidence="8" id="KW-0902">Two-component regulatory system</keyword>
<dbReference type="Pfam" id="PF02518">
    <property type="entry name" value="HATPase_c"/>
    <property type="match status" value="1"/>
</dbReference>
<dbReference type="InterPro" id="IPR036097">
    <property type="entry name" value="HisK_dim/P_sf"/>
</dbReference>
<dbReference type="GO" id="GO:0000155">
    <property type="term" value="F:phosphorelay sensor kinase activity"/>
    <property type="evidence" value="ECO:0007669"/>
    <property type="project" value="InterPro"/>
</dbReference>
<keyword evidence="13" id="KW-1185">Reference proteome</keyword>
<dbReference type="InterPro" id="IPR003594">
    <property type="entry name" value="HATPase_dom"/>
</dbReference>
<dbReference type="InterPro" id="IPR003661">
    <property type="entry name" value="HisK_dim/P_dom"/>
</dbReference>
<reference evidence="12 13" key="1">
    <citation type="journal article" date="2014" name="PLoS ONE">
        <title>The first complete genome sequence of the class fimbriimonadia in the phylum armatimonadetes.</title>
        <authorList>
            <person name="Hu Z.Y."/>
            <person name="Wang Y.Z."/>
            <person name="Im W.T."/>
            <person name="Wang S.Y."/>
            <person name="Zhao G.P."/>
            <person name="Zheng H.J."/>
            <person name="Quan Z.X."/>
        </authorList>
    </citation>
    <scope>NUCLEOTIDE SEQUENCE [LARGE SCALE GENOMIC DNA]</scope>
    <source>
        <strain evidence="12">Gsoil 348</strain>
    </source>
</reference>
<evidence type="ECO:0000313" key="12">
    <source>
        <dbReference type="EMBL" id="AIE85390.1"/>
    </source>
</evidence>
<dbReference type="GO" id="GO:0005524">
    <property type="term" value="F:ATP binding"/>
    <property type="evidence" value="ECO:0007669"/>
    <property type="project" value="UniProtKB-KW"/>
</dbReference>
<dbReference type="Gene3D" id="1.10.287.130">
    <property type="match status" value="1"/>
</dbReference>
<evidence type="ECO:0000256" key="7">
    <source>
        <dbReference type="ARBA" id="ARBA00022840"/>
    </source>
</evidence>
<dbReference type="PRINTS" id="PR00344">
    <property type="entry name" value="BCTRLSENSOR"/>
</dbReference>
<feature type="modified residue" description="4-aspartylphosphate" evidence="9">
    <location>
        <position position="1269"/>
    </location>
</feature>
<dbReference type="InterPro" id="IPR036890">
    <property type="entry name" value="HATPase_C_sf"/>
</dbReference>
<dbReference type="PANTHER" id="PTHR45339">
    <property type="entry name" value="HYBRID SIGNAL TRANSDUCTION HISTIDINE KINASE J"/>
    <property type="match status" value="1"/>
</dbReference>
<dbReference type="PANTHER" id="PTHR45339:SF1">
    <property type="entry name" value="HYBRID SIGNAL TRANSDUCTION HISTIDINE KINASE J"/>
    <property type="match status" value="1"/>
</dbReference>
<dbReference type="SUPFAM" id="SSF55874">
    <property type="entry name" value="ATPase domain of HSP90 chaperone/DNA topoisomerase II/histidine kinase"/>
    <property type="match status" value="1"/>
</dbReference>
<dbReference type="InterPro" id="IPR011006">
    <property type="entry name" value="CheY-like_superfamily"/>
</dbReference>
<dbReference type="eggNOG" id="COG2205">
    <property type="taxonomic scope" value="Bacteria"/>
</dbReference>
<keyword evidence="7" id="KW-0067">ATP-binding</keyword>
<dbReference type="Proteomes" id="UP000027982">
    <property type="component" value="Chromosome"/>
</dbReference>
<sequence>MYEALRDSLFDGESFWIALFHDREQTLSFPVKVGAGPSTDIVFEHVRSTRKPILVADRSQASPEEIGVLGEGTTTLIAVPILLGDRVLGVIYIGRNEPTFHFDPGHVSFLTSIGYLLANALEKGRLAARHQRALDLQKAAMELNTASNAGVDLRTLLRQLRDNVVTVCGFDRAGIFLYDEATSIMRGTWGTDREGNLEDTTRGVYEIGALDKKNWGIGVADHPGYVHHKNYPNVQGKGADEEMKGVEEQGVVSMRANGKTVGFIAVDNLLSRRPIIESDLADLLPFAEQAASAIQKAALLEERERAAGRQRRLMELAAVINESTDLSRVLRLVRDAAVEVGGFDRAGLYLFDETDGMIRGCWGTDREGNAEDISYDCRPVTEQERVRWGIGVAGGMDFQLLENFADVHHPASSDPMAGVQSHGILRLRTNDGTVGILGVDNLISGRPITQEDLVALVPFAHQAAAAINKARLLDDRQRIVNQQSRLMEVAVAIGSNEDLDGVFRLVRDAIIETGVVDRVALWILDGEYARGTYGTDLEGGISDEHQVSFWVRPEFVSTLMPEEGDELVKIDELPSVTMANGEIREKVPHAVIALQSGDHMIGFLTADNLLTMRRITMESLATIVPFTRTAAIAIQKSTLLEQQARTMRQQQRLMQMATAINRRQHLDEVFRLVCEATVETGWVDRVSLWIVEGEFLLGTVAIHKGEVISERNERRLIRDCSESLQELIRSEKPFVIGKIPGEEARQRASSHAVMALRTGETLQGVLSIDTLLSGRKISPDDVELLLPFVEQAAVAILNAKLFAAGQEELDRRREAEEALRRQAEELLVARDEALAATRVKSQFLANMSHEIRTPMNGVIGMTSLLLETPLNQDQLRYTRTVQNSAESLLSIIDDILDFSKLEAGKLAVSQTDFDMRTCIEEVLEMVAGRMQGSDVELLAHLPPDLPVNVVGDGGKLRQILTNLLGNALKFTARGEVALEATLLRETPWRATIRIKVRDTGIGIAKDRQAAIFESFTQADGSMTRRYGGTGLGLAIAKQLVELLGGSLGLESQEGVGSTFFFDMTWDKQSGASDVVPGSELVAGMSVLVVDDNATSRNGLIEQLAIWRCKTVGASTGEEALQHLRDSERFDIVLTDFHMPEMDGLELGRRLRGLAGQEETPIVLLSPVRSRAAIPAEDAATFHSVLSKPIRQSHLLQALRQIRQPVAESSAAKPEIHLGLRVLVAEDNEVNLLVVEERLESWGCECVAVTSGAEAIAVLETEKFDIILMDVQMSEMDGFEATARIRQAEASSGRRTPIIALTAHALDSDRLMCLQAGMDDHLSKPLNAAEALAKLRLWAPKLQAIGPLP</sequence>
<protein>
    <recommendedName>
        <fullName evidence="2">histidine kinase</fullName>
        <ecNumber evidence="2">2.7.13.3</ecNumber>
    </recommendedName>
</protein>
<dbReference type="CDD" id="cd16922">
    <property type="entry name" value="HATPase_EvgS-ArcB-TorS-like"/>
    <property type="match status" value="1"/>
</dbReference>
<keyword evidence="6 12" id="KW-0418">Kinase</keyword>
<dbReference type="InterPro" id="IPR004358">
    <property type="entry name" value="Sig_transdc_His_kin-like_C"/>
</dbReference>
<feature type="domain" description="Response regulatory" evidence="11">
    <location>
        <begin position="1085"/>
        <end position="1202"/>
    </location>
</feature>
<evidence type="ECO:0000256" key="9">
    <source>
        <dbReference type="PROSITE-ProRule" id="PRU00169"/>
    </source>
</evidence>
<organism evidence="12 13">
    <name type="scientific">Fimbriimonas ginsengisoli Gsoil 348</name>
    <dbReference type="NCBI Taxonomy" id="661478"/>
    <lineage>
        <taxon>Bacteria</taxon>
        <taxon>Bacillati</taxon>
        <taxon>Armatimonadota</taxon>
        <taxon>Fimbriimonadia</taxon>
        <taxon>Fimbriimonadales</taxon>
        <taxon>Fimbriimonadaceae</taxon>
        <taxon>Fimbriimonas</taxon>
    </lineage>
</organism>
<dbReference type="InterPro" id="IPR003018">
    <property type="entry name" value="GAF"/>
</dbReference>
<dbReference type="Gene3D" id="3.40.50.2300">
    <property type="match status" value="2"/>
</dbReference>
<evidence type="ECO:0000256" key="3">
    <source>
        <dbReference type="ARBA" id="ARBA00022553"/>
    </source>
</evidence>
<comment type="catalytic activity">
    <reaction evidence="1">
        <text>ATP + protein L-histidine = ADP + protein N-phospho-L-histidine.</text>
        <dbReference type="EC" id="2.7.13.3"/>
    </reaction>
</comment>
<dbReference type="Pfam" id="PF13185">
    <property type="entry name" value="GAF_2"/>
    <property type="match status" value="2"/>
</dbReference>
<dbReference type="FunFam" id="3.30.565.10:FF:000078">
    <property type="entry name" value="Two-component sensor histidine kinase"/>
    <property type="match status" value="1"/>
</dbReference>
<keyword evidence="5" id="KW-0547">Nucleotide-binding</keyword>
<dbReference type="PROSITE" id="PS50110">
    <property type="entry name" value="RESPONSE_REGULATORY"/>
    <property type="match status" value="2"/>
</dbReference>
<dbReference type="InterPro" id="IPR029016">
    <property type="entry name" value="GAF-like_dom_sf"/>
</dbReference>
<dbReference type="Pfam" id="PF01590">
    <property type="entry name" value="GAF"/>
    <property type="match status" value="1"/>
</dbReference>
<dbReference type="Gene3D" id="3.30.565.10">
    <property type="entry name" value="Histidine kinase-like ATPase, C-terminal domain"/>
    <property type="match status" value="1"/>
</dbReference>
<evidence type="ECO:0000256" key="2">
    <source>
        <dbReference type="ARBA" id="ARBA00012438"/>
    </source>
</evidence>
<dbReference type="SMART" id="SM00065">
    <property type="entry name" value="GAF"/>
    <property type="match status" value="4"/>
</dbReference>
<dbReference type="CDD" id="cd00082">
    <property type="entry name" value="HisKA"/>
    <property type="match status" value="1"/>
</dbReference>
<keyword evidence="4" id="KW-0808">Transferase</keyword>
<dbReference type="Gene3D" id="3.30.450.40">
    <property type="match status" value="5"/>
</dbReference>
<dbReference type="SMART" id="SM00448">
    <property type="entry name" value="REC"/>
    <property type="match status" value="2"/>
</dbReference>
<dbReference type="SUPFAM" id="SSF52172">
    <property type="entry name" value="CheY-like"/>
    <property type="match status" value="2"/>
</dbReference>
<dbReference type="Pfam" id="PF00512">
    <property type="entry name" value="HisKA"/>
    <property type="match status" value="1"/>
</dbReference>
<dbReference type="PROSITE" id="PS50109">
    <property type="entry name" value="HIS_KIN"/>
    <property type="match status" value="1"/>
</dbReference>
<dbReference type="STRING" id="661478.OP10G_2022"/>
<feature type="modified residue" description="4-aspartylphosphate" evidence="9">
    <location>
        <position position="1135"/>
    </location>
</feature>
<proteinExistence type="predicted"/>
<evidence type="ECO:0000256" key="5">
    <source>
        <dbReference type="ARBA" id="ARBA00022741"/>
    </source>
</evidence>
<evidence type="ECO:0000256" key="8">
    <source>
        <dbReference type="ARBA" id="ARBA00023012"/>
    </source>
</evidence>
<dbReference type="InterPro" id="IPR001789">
    <property type="entry name" value="Sig_transdc_resp-reg_receiver"/>
</dbReference>
<gene>
    <name evidence="12" type="ORF">OP10G_2022</name>
</gene>
<dbReference type="Pfam" id="PF00072">
    <property type="entry name" value="Response_reg"/>
    <property type="match status" value="2"/>
</dbReference>
<evidence type="ECO:0000256" key="4">
    <source>
        <dbReference type="ARBA" id="ARBA00022679"/>
    </source>
</evidence>
<dbReference type="FunFam" id="1.10.287.130:FF:000002">
    <property type="entry name" value="Two-component osmosensing histidine kinase"/>
    <property type="match status" value="1"/>
</dbReference>
<dbReference type="InterPro" id="IPR005467">
    <property type="entry name" value="His_kinase_dom"/>
</dbReference>
<keyword evidence="3 9" id="KW-0597">Phosphoprotein</keyword>
<evidence type="ECO:0000256" key="6">
    <source>
        <dbReference type="ARBA" id="ARBA00022777"/>
    </source>
</evidence>
<dbReference type="CDD" id="cd17546">
    <property type="entry name" value="REC_hyHK_CKI1_RcsC-like"/>
    <property type="match status" value="2"/>
</dbReference>
<name>A0A068NRJ5_FIMGI</name>
<evidence type="ECO:0000313" key="13">
    <source>
        <dbReference type="Proteomes" id="UP000027982"/>
    </source>
</evidence>
<dbReference type="SMART" id="SM00388">
    <property type="entry name" value="HisKA"/>
    <property type="match status" value="1"/>
</dbReference>
<dbReference type="SUPFAM" id="SSF55781">
    <property type="entry name" value="GAF domain-like"/>
    <property type="match status" value="5"/>
</dbReference>
<feature type="domain" description="Histidine kinase" evidence="10">
    <location>
        <begin position="846"/>
        <end position="1067"/>
    </location>
</feature>
<feature type="domain" description="Response regulatory" evidence="11">
    <location>
        <begin position="1220"/>
        <end position="1338"/>
    </location>
</feature>
<evidence type="ECO:0000256" key="1">
    <source>
        <dbReference type="ARBA" id="ARBA00000085"/>
    </source>
</evidence>
<dbReference type="SMART" id="SM00387">
    <property type="entry name" value="HATPase_c"/>
    <property type="match status" value="1"/>
</dbReference>
<dbReference type="EMBL" id="CP007139">
    <property type="protein sequence ID" value="AIE85390.1"/>
    <property type="molecule type" value="Genomic_DNA"/>
</dbReference>
<accession>A0A068NRJ5</accession>
<dbReference type="KEGG" id="fgi:OP10G_2022"/>
<dbReference type="SUPFAM" id="SSF47384">
    <property type="entry name" value="Homodimeric domain of signal transducing histidine kinase"/>
    <property type="match status" value="1"/>
</dbReference>